<evidence type="ECO:0000256" key="3">
    <source>
        <dbReference type="ARBA" id="ARBA00022475"/>
    </source>
</evidence>
<dbReference type="STRING" id="671065.MetMK1DRAFT_00009910"/>
<evidence type="ECO:0000256" key="5">
    <source>
        <dbReference type="ARBA" id="ARBA00022989"/>
    </source>
</evidence>
<comment type="subcellular location">
    <subcellularLocation>
        <location evidence="1">Cell membrane</location>
        <topology evidence="1">Multi-pass membrane protein</topology>
    </subcellularLocation>
</comment>
<evidence type="ECO:0000256" key="1">
    <source>
        <dbReference type="ARBA" id="ARBA00004651"/>
    </source>
</evidence>
<feature type="transmembrane region" description="Helical" evidence="7">
    <location>
        <begin position="276"/>
        <end position="294"/>
    </location>
</feature>
<evidence type="ECO:0000256" key="7">
    <source>
        <dbReference type="SAM" id="Phobius"/>
    </source>
</evidence>
<dbReference type="AlphaFoldDB" id="H2C2L7"/>
<evidence type="ECO:0000256" key="6">
    <source>
        <dbReference type="ARBA" id="ARBA00023136"/>
    </source>
</evidence>
<dbReference type="InterPro" id="IPR005828">
    <property type="entry name" value="MFS_sugar_transport-like"/>
</dbReference>
<keyword evidence="5 7" id="KW-1133">Transmembrane helix</keyword>
<feature type="transmembrane region" description="Helical" evidence="7">
    <location>
        <begin position="78"/>
        <end position="95"/>
    </location>
</feature>
<evidence type="ECO:0000259" key="8">
    <source>
        <dbReference type="PROSITE" id="PS50850"/>
    </source>
</evidence>
<dbReference type="InterPro" id="IPR020846">
    <property type="entry name" value="MFS_dom"/>
</dbReference>
<organism evidence="9 10">
    <name type="scientific">Metallosphaera yellowstonensis MK1</name>
    <dbReference type="NCBI Taxonomy" id="671065"/>
    <lineage>
        <taxon>Archaea</taxon>
        <taxon>Thermoproteota</taxon>
        <taxon>Thermoprotei</taxon>
        <taxon>Sulfolobales</taxon>
        <taxon>Sulfolobaceae</taxon>
        <taxon>Metallosphaera</taxon>
    </lineage>
</organism>
<evidence type="ECO:0000256" key="4">
    <source>
        <dbReference type="ARBA" id="ARBA00022692"/>
    </source>
</evidence>
<dbReference type="PANTHER" id="PTHR43045">
    <property type="entry name" value="SHIKIMATE TRANSPORTER"/>
    <property type="match status" value="1"/>
</dbReference>
<evidence type="ECO:0000313" key="9">
    <source>
        <dbReference type="EMBL" id="EHP70488.1"/>
    </source>
</evidence>
<dbReference type="RefSeq" id="WP_009071243.1">
    <property type="nucleotide sequence ID" value="NZ_JH597761.1"/>
</dbReference>
<feature type="domain" description="Major facilitator superfamily (MFS) profile" evidence="8">
    <location>
        <begin position="4"/>
        <end position="422"/>
    </location>
</feature>
<name>H2C2L7_9CREN</name>
<feature type="transmembrane region" description="Helical" evidence="7">
    <location>
        <begin position="400"/>
        <end position="420"/>
    </location>
</feature>
<dbReference type="InterPro" id="IPR036259">
    <property type="entry name" value="MFS_trans_sf"/>
</dbReference>
<dbReference type="GO" id="GO:0005886">
    <property type="term" value="C:plasma membrane"/>
    <property type="evidence" value="ECO:0007669"/>
    <property type="project" value="UniProtKB-SubCell"/>
</dbReference>
<feature type="transmembrane region" description="Helical" evidence="7">
    <location>
        <begin position="332"/>
        <end position="353"/>
    </location>
</feature>
<dbReference type="GO" id="GO:0022857">
    <property type="term" value="F:transmembrane transporter activity"/>
    <property type="evidence" value="ECO:0007669"/>
    <property type="project" value="InterPro"/>
</dbReference>
<dbReference type="Gene3D" id="1.20.1250.20">
    <property type="entry name" value="MFS general substrate transporter like domains"/>
    <property type="match status" value="1"/>
</dbReference>
<dbReference type="SUPFAM" id="SSF103473">
    <property type="entry name" value="MFS general substrate transporter"/>
    <property type="match status" value="1"/>
</dbReference>
<feature type="transmembrane region" description="Helical" evidence="7">
    <location>
        <begin position="225"/>
        <end position="243"/>
    </location>
</feature>
<keyword evidence="6 7" id="KW-0472">Membrane</keyword>
<feature type="transmembrane region" description="Helical" evidence="7">
    <location>
        <begin position="40"/>
        <end position="57"/>
    </location>
</feature>
<dbReference type="Pfam" id="PF00083">
    <property type="entry name" value="Sugar_tr"/>
    <property type="match status" value="1"/>
</dbReference>
<evidence type="ECO:0000313" key="10">
    <source>
        <dbReference type="Proteomes" id="UP000003980"/>
    </source>
</evidence>
<feature type="transmembrane region" description="Helical" evidence="7">
    <location>
        <begin position="141"/>
        <end position="165"/>
    </location>
</feature>
<feature type="transmembrane region" description="Helical" evidence="7">
    <location>
        <begin position="101"/>
        <end position="120"/>
    </location>
</feature>
<feature type="transmembrane region" description="Helical" evidence="7">
    <location>
        <begin position="171"/>
        <end position="194"/>
    </location>
</feature>
<evidence type="ECO:0000256" key="2">
    <source>
        <dbReference type="ARBA" id="ARBA00022448"/>
    </source>
</evidence>
<gene>
    <name evidence="9" type="ORF">MetMK1DRAFT_00009910</name>
</gene>
<dbReference type="Proteomes" id="UP000003980">
    <property type="component" value="Unassembled WGS sequence"/>
</dbReference>
<keyword evidence="4 7" id="KW-0812">Transmembrane</keyword>
<sequence length="434" mass="46911">MRRVIALGLIGTAIEWYDYYLFIYAALLAFPSIFFPSKEYLVSLLASVSSYAVAFFARPLGATVFGHLGDRLGRRHALSFDLIIVGLAMIVVGLLPGYSQLGLLAPILIFASRFVQGLGVGGEWGGVSTWVSEHLGKRRALMTSVIQIASPLGFIGAATVLLAFSSDFSTVGWRVGFLVGGVAALLGALLRYLATESIPFNVIKSRGEVARMPSLEVFRNSWREIVLLMLAVGGVFIGVYIPATVMPSLFLPQIQKASHIPSFINVLGAQIPFRSLLIYIYSLGGIISIPLFAILADRIGRRTSIVLGNVLIAAFSIPYVFMFVSGAVGEMVLAQFLIGFAAYAPYASMAAFYPEVFPVKFRYSGASYGLQLAAALEGGFMPILLIALLGNPSRYLSESWLVAAFLSMWGLLSLVSVIPLKETKDLDMVKEVST</sequence>
<feature type="transmembrane region" description="Helical" evidence="7">
    <location>
        <begin position="306"/>
        <end position="326"/>
    </location>
</feature>
<dbReference type="PROSITE" id="PS50850">
    <property type="entry name" value="MFS"/>
    <property type="match status" value="1"/>
</dbReference>
<protein>
    <submittedName>
        <fullName evidence="9">Sugar phosphate permease</fullName>
    </submittedName>
</protein>
<dbReference type="eggNOG" id="arCOG02693">
    <property type="taxonomic scope" value="Archaea"/>
</dbReference>
<proteinExistence type="predicted"/>
<accession>H2C2L7</accession>
<dbReference type="EMBL" id="JH597761">
    <property type="protein sequence ID" value="EHP70488.1"/>
    <property type="molecule type" value="Genomic_DNA"/>
</dbReference>
<keyword evidence="2" id="KW-0813">Transport</keyword>
<keyword evidence="3" id="KW-1003">Cell membrane</keyword>
<feature type="transmembrane region" description="Helical" evidence="7">
    <location>
        <begin position="16"/>
        <end position="34"/>
    </location>
</feature>
<dbReference type="HOGENOM" id="CLU_001265_39_5_2"/>
<keyword evidence="10" id="KW-1185">Reference proteome</keyword>
<feature type="transmembrane region" description="Helical" evidence="7">
    <location>
        <begin position="365"/>
        <end position="388"/>
    </location>
</feature>
<reference evidence="9 10" key="1">
    <citation type="submission" date="2012-01" db="EMBL/GenBank/DDBJ databases">
        <title>Improved High-Quality Draft sequence of Metallosphaera yellowstonensis MK1.</title>
        <authorList>
            <consortium name="US DOE Joint Genome Institute"/>
            <person name="Lucas S."/>
            <person name="Han J."/>
            <person name="Cheng J.-F."/>
            <person name="Goodwin L."/>
            <person name="Pitluck S."/>
            <person name="Peters L."/>
            <person name="Teshima H."/>
            <person name="Detter J.C."/>
            <person name="Han C."/>
            <person name="Tapia R."/>
            <person name="Land M."/>
            <person name="Hauser L."/>
            <person name="Kyrpides N."/>
            <person name="Kozubal M."/>
            <person name="Macur R.E."/>
            <person name="Jay Z."/>
            <person name="Inskeep W."/>
            <person name="Woyke T."/>
        </authorList>
    </citation>
    <scope>NUCLEOTIDE SEQUENCE [LARGE SCALE GENOMIC DNA]</scope>
    <source>
        <strain evidence="9 10">MK1</strain>
    </source>
</reference>
<dbReference type="PANTHER" id="PTHR43045:SF1">
    <property type="entry name" value="SHIKIMATE TRANSPORTER"/>
    <property type="match status" value="1"/>
</dbReference>